<proteinExistence type="predicted"/>
<evidence type="ECO:0000313" key="2">
    <source>
        <dbReference type="EMBL" id="SLM91095.1"/>
    </source>
</evidence>
<evidence type="ECO:0000313" key="3">
    <source>
        <dbReference type="Proteomes" id="UP000195981"/>
    </source>
</evidence>
<keyword evidence="1" id="KW-0812">Transmembrane</keyword>
<feature type="transmembrane region" description="Helical" evidence="1">
    <location>
        <begin position="51"/>
        <end position="72"/>
    </location>
</feature>
<accession>A0A1X6WZ30</accession>
<keyword evidence="1" id="KW-0472">Membrane</keyword>
<gene>
    <name evidence="2" type="ORF">FM110_06120</name>
</gene>
<dbReference type="Proteomes" id="UP000195981">
    <property type="component" value="Unassembled WGS sequence"/>
</dbReference>
<reference evidence="2 3" key="1">
    <citation type="submission" date="2017-02" db="EMBL/GenBank/DDBJ databases">
        <authorList>
            <person name="Peterson S.W."/>
        </authorList>
    </citation>
    <scope>NUCLEOTIDE SEQUENCE [LARGE SCALE GENOMIC DNA]</scope>
    <source>
        <strain evidence="2 3">CIP104813</strain>
    </source>
</reference>
<dbReference type="AlphaFoldDB" id="A0A1X6WZ30"/>
<dbReference type="EMBL" id="FWFG01000053">
    <property type="protein sequence ID" value="SLM91095.1"/>
    <property type="molecule type" value="Genomic_DNA"/>
</dbReference>
<evidence type="ECO:0000256" key="1">
    <source>
        <dbReference type="SAM" id="Phobius"/>
    </source>
</evidence>
<protein>
    <submittedName>
        <fullName evidence="2">Uncharacterized protein</fullName>
    </submittedName>
</protein>
<sequence length="80" mass="8318">MATHWRGYLAGIGATLAVLVATNLTSGFGLGRYVPWAIPTLWASGDPAVPAVALVIPLAVGLLGWCATSSAWKRIQIGRS</sequence>
<name>A0A1X6WZ30_9MICO</name>
<organism evidence="2 3">
    <name type="scientific">Brachybacterium nesterenkovii</name>
    <dbReference type="NCBI Taxonomy" id="47847"/>
    <lineage>
        <taxon>Bacteria</taxon>
        <taxon>Bacillati</taxon>
        <taxon>Actinomycetota</taxon>
        <taxon>Actinomycetes</taxon>
        <taxon>Micrococcales</taxon>
        <taxon>Dermabacteraceae</taxon>
        <taxon>Brachybacterium</taxon>
    </lineage>
</organism>
<keyword evidence="3" id="KW-1185">Reference proteome</keyword>
<keyword evidence="1" id="KW-1133">Transmembrane helix</keyword>